<dbReference type="GO" id="GO:0042601">
    <property type="term" value="C:endospore-forming forespore"/>
    <property type="evidence" value="ECO:0007669"/>
    <property type="project" value="TreeGrafter"/>
</dbReference>
<evidence type="ECO:0000313" key="2">
    <source>
        <dbReference type="Proteomes" id="UP000017118"/>
    </source>
</evidence>
<proteinExistence type="predicted"/>
<protein>
    <recommendedName>
        <fullName evidence="3">Spore coat protein</fullName>
    </recommendedName>
</protein>
<dbReference type="AlphaFoldDB" id="U5MLV6"/>
<gene>
    <name evidence="1" type="ORF">CLSA_c04800</name>
</gene>
<dbReference type="Proteomes" id="UP000017118">
    <property type="component" value="Chromosome"/>
</dbReference>
<keyword evidence="2" id="KW-1185">Reference proteome</keyword>
<sequence>MREKNLLTAILREEININASSVNEYLNKNGINIVGKYFSYDKNLDSKNIFSQINLIVDFHKTLMGCRFEGLSRIGSTIGKEIESYKVQIRRLQRNYDYILNNCCQNNVDRLILLEGNNMLKQGAESIDYIYKHDYFSAIERSMNRQEICIGRVDHGNLRKNKEKFEIGTIKNMTYNLVEEDMYKYIKKLQRKRINIDEEELINIFVHSSHLSFNSLEYLRGLCSYPRDFFRSWERYRQNKKGKTNDEFLAELKNSLNYEGKSFFK</sequence>
<dbReference type="PATRIC" id="fig|1345695.10.peg.1259"/>
<accession>U5MLV6</accession>
<reference evidence="1 2" key="1">
    <citation type="journal article" date="2013" name="Genome Announc.">
        <title>Complete Genome Sequence of the Solvent Producer Clostridium saccharobutylicum NCP262 (DSM 13864).</title>
        <authorList>
            <person name="Poehlein A."/>
            <person name="Hartwich K."/>
            <person name="Krabben P."/>
            <person name="Ehrenreich A."/>
            <person name="Liebl W."/>
            <person name="Durre P."/>
            <person name="Gottschalk G."/>
            <person name="Daniel R."/>
        </authorList>
    </citation>
    <scope>NUCLEOTIDE SEQUENCE [LARGE SCALE GENOMIC DNA]</scope>
    <source>
        <strain evidence="1">DSM 13864</strain>
    </source>
</reference>
<dbReference type="EMBL" id="CP006721">
    <property type="protein sequence ID" value="AGX41503.1"/>
    <property type="molecule type" value="Genomic_DNA"/>
</dbReference>
<dbReference type="PANTHER" id="PTHR39179">
    <property type="entry name" value="SPORE COAT PROTEIN I"/>
    <property type="match status" value="1"/>
</dbReference>
<evidence type="ECO:0000313" key="1">
    <source>
        <dbReference type="EMBL" id="AGX41503.1"/>
    </source>
</evidence>
<evidence type="ECO:0008006" key="3">
    <source>
        <dbReference type="Google" id="ProtNLM"/>
    </source>
</evidence>
<dbReference type="InterPro" id="IPR047175">
    <property type="entry name" value="CotS-like"/>
</dbReference>
<name>U5MLV6_CLOSA</name>
<organism evidence="1 2">
    <name type="scientific">Clostridium saccharobutylicum DSM 13864</name>
    <dbReference type="NCBI Taxonomy" id="1345695"/>
    <lineage>
        <taxon>Bacteria</taxon>
        <taxon>Bacillati</taxon>
        <taxon>Bacillota</taxon>
        <taxon>Clostridia</taxon>
        <taxon>Eubacteriales</taxon>
        <taxon>Clostridiaceae</taxon>
        <taxon>Clostridium</taxon>
    </lineage>
</organism>
<dbReference type="Gene3D" id="3.90.1200.10">
    <property type="match status" value="1"/>
</dbReference>
<dbReference type="eggNOG" id="ENOG5033MY5">
    <property type="taxonomic scope" value="Bacteria"/>
</dbReference>
<dbReference type="PANTHER" id="PTHR39179:SF1">
    <property type="entry name" value="SPORE COAT PROTEIN I"/>
    <property type="match status" value="1"/>
</dbReference>
<dbReference type="HOGENOM" id="CLU_089578_0_0_9"/>
<dbReference type="KEGG" id="csb:CLSA_c04800"/>